<dbReference type="AlphaFoldDB" id="A0A8T0HHP8"/>
<evidence type="ECO:0000313" key="2">
    <source>
        <dbReference type="Proteomes" id="UP000822688"/>
    </source>
</evidence>
<accession>A0A8T0HHP8</accession>
<dbReference type="EMBL" id="CM026427">
    <property type="protein sequence ID" value="KAG0570785.1"/>
    <property type="molecule type" value="Genomic_DNA"/>
</dbReference>
<reference evidence="1 2" key="1">
    <citation type="submission" date="2020-06" db="EMBL/GenBank/DDBJ databases">
        <title>WGS assembly of Ceratodon purpureus strain R40.</title>
        <authorList>
            <person name="Carey S.B."/>
            <person name="Jenkins J."/>
            <person name="Shu S."/>
            <person name="Lovell J.T."/>
            <person name="Sreedasyam A."/>
            <person name="Maumus F."/>
            <person name="Tiley G.P."/>
            <person name="Fernandez-Pozo N."/>
            <person name="Barry K."/>
            <person name="Chen C."/>
            <person name="Wang M."/>
            <person name="Lipzen A."/>
            <person name="Daum C."/>
            <person name="Saski C.A."/>
            <person name="Payton A.C."/>
            <person name="Mcbreen J.C."/>
            <person name="Conrad R.E."/>
            <person name="Kollar L.M."/>
            <person name="Olsson S."/>
            <person name="Huttunen S."/>
            <person name="Landis J.B."/>
            <person name="Wickett N.J."/>
            <person name="Johnson M.G."/>
            <person name="Rensing S.A."/>
            <person name="Grimwood J."/>
            <person name="Schmutz J."/>
            <person name="Mcdaniel S.F."/>
        </authorList>
    </citation>
    <scope>NUCLEOTIDE SEQUENCE [LARGE SCALE GENOMIC DNA]</scope>
    <source>
        <strain evidence="1 2">R40</strain>
    </source>
</reference>
<protein>
    <recommendedName>
        <fullName evidence="3">F-box domain-containing protein</fullName>
    </recommendedName>
</protein>
<dbReference type="Gene3D" id="1.20.1280.50">
    <property type="match status" value="1"/>
</dbReference>
<evidence type="ECO:0000313" key="1">
    <source>
        <dbReference type="EMBL" id="KAG0570785.1"/>
    </source>
</evidence>
<dbReference type="InterPro" id="IPR036047">
    <property type="entry name" value="F-box-like_dom_sf"/>
</dbReference>
<sequence length="383" mass="41933">MNNMPILTESMAPMVSSGNQAFRACLRTREVDDEVPRSKRVCASGGRVYGSSVIGKVEAEKESQSVEVEVFSPGTPTKDEEVIEPARKLSGGWDTLELCLLERVTRSLSASDLCSLAQVNKHYQELCSRDALWAWRAAELGLVKAVEQENWRSNFKDAVTGSLKVAPLGSSTNLRFSGDVTIVDPFCLFFQGKSNSSKQVELRKIVREFGHNDLVITYRGIQSAVLRTSCVIHDDDTAFEVFRNGHEVGANVTTSGVIAVVPKRLVLKLIEENGGVPEEVRGVTVTGIDGLLRCSSDGDFIIRQSRPNGGEADLADIVCSTGGSWTEDTDSDDEEEELTDEEMAEAVAEVAKLTNAYTNMQHFHCNGEGLIHKFTNFEVSMLS</sequence>
<dbReference type="SUPFAM" id="SSF81383">
    <property type="entry name" value="F-box domain"/>
    <property type="match status" value="1"/>
</dbReference>
<keyword evidence="2" id="KW-1185">Reference proteome</keyword>
<dbReference type="Proteomes" id="UP000822688">
    <property type="component" value="Chromosome 6"/>
</dbReference>
<evidence type="ECO:0008006" key="3">
    <source>
        <dbReference type="Google" id="ProtNLM"/>
    </source>
</evidence>
<comment type="caution">
    <text evidence="1">The sequence shown here is derived from an EMBL/GenBank/DDBJ whole genome shotgun (WGS) entry which is preliminary data.</text>
</comment>
<name>A0A8T0HHP8_CERPU</name>
<organism evidence="1 2">
    <name type="scientific">Ceratodon purpureus</name>
    <name type="common">Fire moss</name>
    <name type="synonym">Dicranum purpureum</name>
    <dbReference type="NCBI Taxonomy" id="3225"/>
    <lineage>
        <taxon>Eukaryota</taxon>
        <taxon>Viridiplantae</taxon>
        <taxon>Streptophyta</taxon>
        <taxon>Embryophyta</taxon>
        <taxon>Bryophyta</taxon>
        <taxon>Bryophytina</taxon>
        <taxon>Bryopsida</taxon>
        <taxon>Dicranidae</taxon>
        <taxon>Pseudoditrichales</taxon>
        <taxon>Ditrichaceae</taxon>
        <taxon>Ceratodon</taxon>
    </lineage>
</organism>
<proteinExistence type="predicted"/>
<gene>
    <name evidence="1" type="ORF">KC19_6G187800</name>
</gene>